<sequence length="110" mass="12743">MNTDEIMRWHEGNLRRYEKKHGIVIDREVLLLKLMEETGEFAQALLILEDKCRVSKRIDKETAQVCVAEELGDVLGTVLSLAVEMKIDVFEELRKKSLEKGKVFLEKDIP</sequence>
<proteinExistence type="predicted"/>
<dbReference type="AlphaFoldDB" id="A0A0G1Y140"/>
<dbReference type="EMBL" id="LCRM01000003">
    <property type="protein sequence ID" value="KKW37133.1"/>
    <property type="molecule type" value="Genomic_DNA"/>
</dbReference>
<dbReference type="Pfam" id="PF03819">
    <property type="entry name" value="MazG"/>
    <property type="match status" value="1"/>
</dbReference>
<dbReference type="Proteomes" id="UP000034290">
    <property type="component" value="Unassembled WGS sequence"/>
</dbReference>
<dbReference type="SUPFAM" id="SSF101386">
    <property type="entry name" value="all-alpha NTP pyrophosphatases"/>
    <property type="match status" value="1"/>
</dbReference>
<evidence type="ECO:0000259" key="1">
    <source>
        <dbReference type="Pfam" id="PF03819"/>
    </source>
</evidence>
<evidence type="ECO:0000313" key="3">
    <source>
        <dbReference type="Proteomes" id="UP000034290"/>
    </source>
</evidence>
<organism evidence="2 3">
    <name type="scientific">Candidatus Giovannonibacteria bacterium GW2011_GWA2_53_7</name>
    <dbReference type="NCBI Taxonomy" id="1618650"/>
    <lineage>
        <taxon>Bacteria</taxon>
        <taxon>Candidatus Giovannoniibacteriota</taxon>
    </lineage>
</organism>
<evidence type="ECO:0000313" key="2">
    <source>
        <dbReference type="EMBL" id="KKW37133.1"/>
    </source>
</evidence>
<feature type="domain" description="NTP pyrophosphohydrolase MazG-like" evidence="1">
    <location>
        <begin position="28"/>
        <end position="90"/>
    </location>
</feature>
<name>A0A0G1Y140_9BACT</name>
<accession>A0A0G1Y140</accession>
<gene>
    <name evidence="2" type="ORF">UY81_C0003G0013</name>
</gene>
<dbReference type="Gene3D" id="1.10.287.1080">
    <property type="entry name" value="MazG-like"/>
    <property type="match status" value="1"/>
</dbReference>
<dbReference type="InterPro" id="IPR004518">
    <property type="entry name" value="MazG-like_dom"/>
</dbReference>
<reference evidence="2 3" key="1">
    <citation type="journal article" date="2015" name="Nature">
        <title>rRNA introns, odd ribosomes, and small enigmatic genomes across a large radiation of phyla.</title>
        <authorList>
            <person name="Brown C.T."/>
            <person name="Hug L.A."/>
            <person name="Thomas B.C."/>
            <person name="Sharon I."/>
            <person name="Castelle C.J."/>
            <person name="Singh A."/>
            <person name="Wilkins M.J."/>
            <person name="Williams K.H."/>
            <person name="Banfield J.F."/>
        </authorList>
    </citation>
    <scope>NUCLEOTIDE SEQUENCE [LARGE SCALE GENOMIC DNA]</scope>
</reference>
<protein>
    <recommendedName>
        <fullName evidence="1">NTP pyrophosphohydrolase MazG-like domain-containing protein</fullName>
    </recommendedName>
</protein>
<comment type="caution">
    <text evidence="2">The sequence shown here is derived from an EMBL/GenBank/DDBJ whole genome shotgun (WGS) entry which is preliminary data.</text>
</comment>